<accession>A0ABW1XNK4</accession>
<dbReference type="Proteomes" id="UP001596364">
    <property type="component" value="Unassembled WGS sequence"/>
</dbReference>
<evidence type="ECO:0000313" key="1">
    <source>
        <dbReference type="EMBL" id="MFC6440890.1"/>
    </source>
</evidence>
<evidence type="ECO:0000313" key="2">
    <source>
        <dbReference type="Proteomes" id="UP001596364"/>
    </source>
</evidence>
<name>A0ABW1XNK4_9ALTE</name>
<organism evidence="1 2">
    <name type="scientific">Pseudobowmanella zhangzhouensis</name>
    <dbReference type="NCBI Taxonomy" id="1537679"/>
    <lineage>
        <taxon>Bacteria</taxon>
        <taxon>Pseudomonadati</taxon>
        <taxon>Pseudomonadota</taxon>
        <taxon>Gammaproteobacteria</taxon>
        <taxon>Alteromonadales</taxon>
        <taxon>Alteromonadaceae</taxon>
    </lineage>
</organism>
<dbReference type="EMBL" id="JBHSUS010000001">
    <property type="protein sequence ID" value="MFC6440890.1"/>
    <property type="molecule type" value="Genomic_DNA"/>
</dbReference>
<evidence type="ECO:0008006" key="3">
    <source>
        <dbReference type="Google" id="ProtNLM"/>
    </source>
</evidence>
<reference evidence="2" key="1">
    <citation type="journal article" date="2019" name="Int. J. Syst. Evol. Microbiol.">
        <title>The Global Catalogue of Microorganisms (GCM) 10K type strain sequencing project: providing services to taxonomists for standard genome sequencing and annotation.</title>
        <authorList>
            <consortium name="The Broad Institute Genomics Platform"/>
            <consortium name="The Broad Institute Genome Sequencing Center for Infectious Disease"/>
            <person name="Wu L."/>
            <person name="Ma J."/>
        </authorList>
    </citation>
    <scope>NUCLEOTIDE SEQUENCE [LARGE SCALE GENOMIC DNA]</scope>
    <source>
        <strain evidence="2">CGMCC 1.16031</strain>
    </source>
</reference>
<keyword evidence="2" id="KW-1185">Reference proteome</keyword>
<gene>
    <name evidence="1" type="ORF">ACFP85_12115</name>
</gene>
<sequence length="540" mass="61010">MPFTVQETREISILVVMPEPHLKQVVRALRNWSFVNIKASECTDIIHNQNHQDVQVAIIHECLPAGETARELIRHVTMHNALPPWCKFIISASSPEPLLSSLPYRFLSTEVIDTPVNDDQLDIALRHTLDALKSLQNVVSTLQQQDPRAILQAVKQAKSSAVEDKLQENLNLILVRMLFINGHVDKALEMIEQIGGNDGLNGMAFILYLIAENERLDALLSAQITGAAFQEKAFSYQILLDVNRHDLAAAEQTLTKLTKISNDATTMQLQLVVEYCLHGLSRAQTLYNTLSAAADPQQSNNYPRQALEFAYKVINLLCLIDSDRKKEEVQLARGHLAEFIQQNKAGERGFYYQKYSVFINLLLLALQENAPAEKLRTHLKELHAKTARHPNIVVQLLQAACAVVLGMRDITLTCLARVDGLVSALEPCPELINIEIVWQRVMQRLAGVDGDARWYGEVAKVLQARGLNYRAMRRVHYAVAQAPDNLDLKRLMAEIMVQLRRKEYQGVRLSELLNYLNEHGSSDQKSQVRQLQVRVEQTFA</sequence>
<dbReference type="RefSeq" id="WP_131258816.1">
    <property type="nucleotide sequence ID" value="NZ_JBHSUS010000001.1"/>
</dbReference>
<protein>
    <recommendedName>
        <fullName evidence="3">Response regulator receiver domain-containing protein</fullName>
    </recommendedName>
</protein>
<comment type="caution">
    <text evidence="1">The sequence shown here is derived from an EMBL/GenBank/DDBJ whole genome shotgun (WGS) entry which is preliminary data.</text>
</comment>
<proteinExistence type="predicted"/>